<keyword evidence="2" id="KW-1185">Reference proteome</keyword>
<dbReference type="Gramene" id="Mp7g04990.1">
    <property type="protein sequence ID" value="Mp7g04990.1.cds"/>
    <property type="gene ID" value="Mp7g04990"/>
</dbReference>
<dbReference type="Gene3D" id="3.40.50.1820">
    <property type="entry name" value="alpha/beta hydrolase"/>
    <property type="match status" value="1"/>
</dbReference>
<sequence length="339" mass="38263">MVVQGAGSVARGDQPLFWTRAKSSESDGIVVVTAWVFSKPRQLEHYSRFYASSNWDSLICHPKVFNLWFPELAKNLALQVLDELAQELEKRPRPVVFATFSGGYLTCLWKIFQILQGTCVDVDCTLEMYKTVRKCYAGQIHDSSPADFNSKIGANMASHPSVLNTRKRVAVVTWAAHATAKLLDSIWLKRFEAQNKELWTTLYKSGEMGPIMVLCSKDDDIVPFNIIEDFCSRMTDLGCKVTMIAWEKSAHVDHFRRHTDEYKHAVRSFLETAKTSRAASIGLRPEKCSVGFVEANHVNGVYRCFQPDLCSSAGLHRVEDASPNLETRNKLFPGTMSRL</sequence>
<accession>A0A2R6WRW1</accession>
<dbReference type="Proteomes" id="UP000244005">
    <property type="component" value="Unassembled WGS sequence"/>
</dbReference>
<gene>
    <name evidence="1" type="ORF">MARPO_0062s0027</name>
</gene>
<dbReference type="OrthoDB" id="77878at2759"/>
<evidence type="ECO:0000313" key="2">
    <source>
        <dbReference type="Proteomes" id="UP000244005"/>
    </source>
</evidence>
<dbReference type="InterPro" id="IPR029058">
    <property type="entry name" value="AB_hydrolase_fold"/>
</dbReference>
<proteinExistence type="predicted"/>
<dbReference type="Pfam" id="PF05705">
    <property type="entry name" value="DUF829"/>
    <property type="match status" value="1"/>
</dbReference>
<organism evidence="1 2">
    <name type="scientific">Marchantia polymorpha</name>
    <name type="common">Common liverwort</name>
    <name type="synonym">Marchantia aquatica</name>
    <dbReference type="NCBI Taxonomy" id="3197"/>
    <lineage>
        <taxon>Eukaryota</taxon>
        <taxon>Viridiplantae</taxon>
        <taxon>Streptophyta</taxon>
        <taxon>Embryophyta</taxon>
        <taxon>Marchantiophyta</taxon>
        <taxon>Marchantiopsida</taxon>
        <taxon>Marchantiidae</taxon>
        <taxon>Marchantiales</taxon>
        <taxon>Marchantiaceae</taxon>
        <taxon>Marchantia</taxon>
    </lineage>
</organism>
<dbReference type="AlphaFoldDB" id="A0A2R6WRW1"/>
<evidence type="ECO:0000313" key="1">
    <source>
        <dbReference type="EMBL" id="PTQ36601.1"/>
    </source>
</evidence>
<dbReference type="PANTHER" id="PTHR12265">
    <property type="entry name" value="TRANSMEMBRANE PROTEIN 53"/>
    <property type="match status" value="1"/>
</dbReference>
<dbReference type="PANTHER" id="PTHR12265:SF0">
    <property type="entry name" value="EXPRESSED PROTEIN"/>
    <property type="match status" value="1"/>
</dbReference>
<dbReference type="OMA" id="YLEYHMK"/>
<dbReference type="EMBL" id="KZ772734">
    <property type="protein sequence ID" value="PTQ36601.1"/>
    <property type="molecule type" value="Genomic_DNA"/>
</dbReference>
<dbReference type="InterPro" id="IPR008547">
    <property type="entry name" value="DUF829_TMEM53"/>
</dbReference>
<protein>
    <submittedName>
        <fullName evidence="1">Uncharacterized protein</fullName>
    </submittedName>
</protein>
<name>A0A2R6WRW1_MARPO</name>
<dbReference type="SUPFAM" id="SSF53474">
    <property type="entry name" value="alpha/beta-Hydrolases"/>
    <property type="match status" value="1"/>
</dbReference>
<reference evidence="2" key="1">
    <citation type="journal article" date="2017" name="Cell">
        <title>Insights into land plant evolution garnered from the Marchantia polymorpha genome.</title>
        <authorList>
            <person name="Bowman J.L."/>
            <person name="Kohchi T."/>
            <person name="Yamato K.T."/>
            <person name="Jenkins J."/>
            <person name="Shu S."/>
            <person name="Ishizaki K."/>
            <person name="Yamaoka S."/>
            <person name="Nishihama R."/>
            <person name="Nakamura Y."/>
            <person name="Berger F."/>
            <person name="Adam C."/>
            <person name="Aki S.S."/>
            <person name="Althoff F."/>
            <person name="Araki T."/>
            <person name="Arteaga-Vazquez M.A."/>
            <person name="Balasubrmanian S."/>
            <person name="Barry K."/>
            <person name="Bauer D."/>
            <person name="Boehm C.R."/>
            <person name="Briginshaw L."/>
            <person name="Caballero-Perez J."/>
            <person name="Catarino B."/>
            <person name="Chen F."/>
            <person name="Chiyoda S."/>
            <person name="Chovatia M."/>
            <person name="Davies K.M."/>
            <person name="Delmans M."/>
            <person name="Demura T."/>
            <person name="Dierschke T."/>
            <person name="Dolan L."/>
            <person name="Dorantes-Acosta A.E."/>
            <person name="Eklund D.M."/>
            <person name="Florent S.N."/>
            <person name="Flores-Sandoval E."/>
            <person name="Fujiyama A."/>
            <person name="Fukuzawa H."/>
            <person name="Galik B."/>
            <person name="Grimanelli D."/>
            <person name="Grimwood J."/>
            <person name="Grossniklaus U."/>
            <person name="Hamada T."/>
            <person name="Haseloff J."/>
            <person name="Hetherington A.J."/>
            <person name="Higo A."/>
            <person name="Hirakawa Y."/>
            <person name="Hundley H.N."/>
            <person name="Ikeda Y."/>
            <person name="Inoue K."/>
            <person name="Inoue S.I."/>
            <person name="Ishida S."/>
            <person name="Jia Q."/>
            <person name="Kakita M."/>
            <person name="Kanazawa T."/>
            <person name="Kawai Y."/>
            <person name="Kawashima T."/>
            <person name="Kennedy M."/>
            <person name="Kinose K."/>
            <person name="Kinoshita T."/>
            <person name="Kohara Y."/>
            <person name="Koide E."/>
            <person name="Komatsu K."/>
            <person name="Kopischke S."/>
            <person name="Kubo M."/>
            <person name="Kyozuka J."/>
            <person name="Lagercrantz U."/>
            <person name="Lin S.S."/>
            <person name="Lindquist E."/>
            <person name="Lipzen A.M."/>
            <person name="Lu C.W."/>
            <person name="De Luna E."/>
            <person name="Martienssen R.A."/>
            <person name="Minamino N."/>
            <person name="Mizutani M."/>
            <person name="Mizutani M."/>
            <person name="Mochizuki N."/>
            <person name="Monte I."/>
            <person name="Mosher R."/>
            <person name="Nagasaki H."/>
            <person name="Nakagami H."/>
            <person name="Naramoto S."/>
            <person name="Nishitani K."/>
            <person name="Ohtani M."/>
            <person name="Okamoto T."/>
            <person name="Okumura M."/>
            <person name="Phillips J."/>
            <person name="Pollak B."/>
            <person name="Reinders A."/>
            <person name="Rovekamp M."/>
            <person name="Sano R."/>
            <person name="Sawa S."/>
            <person name="Schmid M.W."/>
            <person name="Shirakawa M."/>
            <person name="Solano R."/>
            <person name="Spunde A."/>
            <person name="Suetsugu N."/>
            <person name="Sugano S."/>
            <person name="Sugiyama A."/>
            <person name="Sun R."/>
            <person name="Suzuki Y."/>
            <person name="Takenaka M."/>
            <person name="Takezawa D."/>
            <person name="Tomogane H."/>
            <person name="Tsuzuki M."/>
            <person name="Ueda T."/>
            <person name="Umeda M."/>
            <person name="Ward J.M."/>
            <person name="Watanabe Y."/>
            <person name="Yazaki K."/>
            <person name="Yokoyama R."/>
            <person name="Yoshitake Y."/>
            <person name="Yotsui I."/>
            <person name="Zachgo S."/>
            <person name="Schmutz J."/>
        </authorList>
    </citation>
    <scope>NUCLEOTIDE SEQUENCE [LARGE SCALE GENOMIC DNA]</scope>
    <source>
        <strain evidence="2">Tak-1</strain>
    </source>
</reference>